<evidence type="ECO:0008006" key="5">
    <source>
        <dbReference type="Google" id="ProtNLM"/>
    </source>
</evidence>
<dbReference type="SUPFAM" id="SSF51126">
    <property type="entry name" value="Pectin lyase-like"/>
    <property type="match status" value="2"/>
</dbReference>
<dbReference type="AlphaFoldDB" id="A0A5B8V2G8"/>
<dbReference type="InterPro" id="IPR039448">
    <property type="entry name" value="Beta_helix"/>
</dbReference>
<evidence type="ECO:0000313" key="4">
    <source>
        <dbReference type="Proteomes" id="UP000321479"/>
    </source>
</evidence>
<dbReference type="EMBL" id="CP042436">
    <property type="protein sequence ID" value="QEC64736.1"/>
    <property type="molecule type" value="Genomic_DNA"/>
</dbReference>
<dbReference type="RefSeq" id="WP_147033570.1">
    <property type="nucleotide sequence ID" value="NZ_CP042436.1"/>
</dbReference>
<protein>
    <recommendedName>
        <fullName evidence="5">PA14 domain-containing protein</fullName>
    </recommendedName>
</protein>
<dbReference type="InterPro" id="IPR011050">
    <property type="entry name" value="Pectin_lyase_fold/virulence"/>
</dbReference>
<reference evidence="3 4" key="1">
    <citation type="journal article" date="2017" name="Curr. Microbiol.">
        <title>Mucilaginibacter ginsenosidivorans sp. nov., Isolated from Soil of Ginseng Field.</title>
        <authorList>
            <person name="Kim M.M."/>
            <person name="Siddiqi M.Z."/>
            <person name="Im W.T."/>
        </authorList>
    </citation>
    <scope>NUCLEOTIDE SEQUENCE [LARGE SCALE GENOMIC DNA]</scope>
    <source>
        <strain evidence="3 4">Gsoil 3017</strain>
    </source>
</reference>
<sequence length="733" mass="82011">MKNILKFCVFSLALFNLHALQAQKKLITLHQGLVIKHSVIVKNKIYHLAGTDSLFLAPIVIEGDNVSVDFNGAVIDGSSDPENPDKFVGTAVIIKSGKNITIKNLIVKGFKVGVMARGISGLKIINSDFSYNFRQHLNSNREREDLADWQSYHHNEKDEWLRFGAGIYLRGCDSADIHGNIIIEGQCGLMMTNCNGGLIYNNNFSFNSGIGIGMYRSSNNRVLYNKLDWNVRGFSDGVYYRGQDSAGILVFEQCDNNTFAWNSVTHSGDGFFLWAGQTTMDSGEGGCNDNLLFSNDFSYAPTNGVELTFSRNKVINNIIHDCWHGVWGGFSYNTIIANNDFAGNMSSIAIEHGKDNIIDQNTFTSEKVGIELWSNPKRPKDFGYLKKRDTRSINYSIRNNTFTDVKNIFNINNTDNVAIDNNKISGSTLQQKFDTTVNDLEIDKTGGQAKPVIDSSYFPKPGVIVSGQNTRLAASEPQGKKYIMMTEWGPYSFKYPIAWWNKTDSSGKISLDVLGPAGKWKIIGIKGATALTNASGVLPGNVTIRKDTSALTNIDIKFEYKGDAVTSAFGKKYRAGQPYYFYYRQFDIPYKWETKWFVFDTTSDPVKNEAKFRQLMAGKPVKTTEGTELSIVFGKGFGKNIPREKIATMSSSAIDVPEGLYKIGISASEMVRVYIDDKLVMENWDPSRLIYDADYHRDAVLPLKGRHIMRIEQAQYGDYGMLNIIIKPVYKGN</sequence>
<feature type="domain" description="Right handed beta helix" evidence="2">
    <location>
        <begin position="164"/>
        <end position="278"/>
    </location>
</feature>
<dbReference type="Gene3D" id="2.160.20.10">
    <property type="entry name" value="Single-stranded right-handed beta-helix, Pectin lyase-like"/>
    <property type="match status" value="1"/>
</dbReference>
<dbReference type="InterPro" id="IPR007742">
    <property type="entry name" value="NosD_dom"/>
</dbReference>
<dbReference type="SMART" id="SM00710">
    <property type="entry name" value="PbH1"/>
    <property type="match status" value="8"/>
</dbReference>
<dbReference type="InterPro" id="IPR006626">
    <property type="entry name" value="PbH1"/>
</dbReference>
<proteinExistence type="predicted"/>
<evidence type="ECO:0000313" key="3">
    <source>
        <dbReference type="EMBL" id="QEC64736.1"/>
    </source>
</evidence>
<dbReference type="Pfam" id="PF13229">
    <property type="entry name" value="Beta_helix"/>
    <property type="match status" value="1"/>
</dbReference>
<dbReference type="KEGG" id="mgin:FRZ54_19935"/>
<name>A0A5B8V2G8_9SPHI</name>
<evidence type="ECO:0000259" key="2">
    <source>
        <dbReference type="Pfam" id="PF13229"/>
    </source>
</evidence>
<gene>
    <name evidence="3" type="ORF">FRZ54_19935</name>
</gene>
<dbReference type="InterPro" id="IPR012334">
    <property type="entry name" value="Pectin_lyas_fold"/>
</dbReference>
<evidence type="ECO:0000259" key="1">
    <source>
        <dbReference type="Pfam" id="PF05048"/>
    </source>
</evidence>
<accession>A0A5B8V2G8</accession>
<feature type="domain" description="Periplasmic copper-binding protein NosD beta helix" evidence="1">
    <location>
        <begin position="286"/>
        <end position="375"/>
    </location>
</feature>
<keyword evidence="4" id="KW-1185">Reference proteome</keyword>
<organism evidence="3 4">
    <name type="scientific">Mucilaginibacter ginsenosidivorans</name>
    <dbReference type="NCBI Taxonomy" id="398053"/>
    <lineage>
        <taxon>Bacteria</taxon>
        <taxon>Pseudomonadati</taxon>
        <taxon>Bacteroidota</taxon>
        <taxon>Sphingobacteriia</taxon>
        <taxon>Sphingobacteriales</taxon>
        <taxon>Sphingobacteriaceae</taxon>
        <taxon>Mucilaginibacter</taxon>
    </lineage>
</organism>
<dbReference type="OrthoDB" id="7335480at2"/>
<dbReference type="Proteomes" id="UP000321479">
    <property type="component" value="Chromosome"/>
</dbReference>
<dbReference type="Pfam" id="PF05048">
    <property type="entry name" value="NosD"/>
    <property type="match status" value="1"/>
</dbReference>